<proteinExistence type="predicted"/>
<evidence type="ECO:0000313" key="2">
    <source>
        <dbReference type="Proteomes" id="UP001163603"/>
    </source>
</evidence>
<keyword evidence="2" id="KW-1185">Reference proteome</keyword>
<accession>A0ACC0ZFW8</accession>
<evidence type="ECO:0000313" key="1">
    <source>
        <dbReference type="EMBL" id="KAJ0052106.1"/>
    </source>
</evidence>
<name>A0ACC0ZFW8_9ROSI</name>
<gene>
    <name evidence="1" type="ORF">Pint_00527</name>
</gene>
<organism evidence="1 2">
    <name type="scientific">Pistacia integerrima</name>
    <dbReference type="NCBI Taxonomy" id="434235"/>
    <lineage>
        <taxon>Eukaryota</taxon>
        <taxon>Viridiplantae</taxon>
        <taxon>Streptophyta</taxon>
        <taxon>Embryophyta</taxon>
        <taxon>Tracheophyta</taxon>
        <taxon>Spermatophyta</taxon>
        <taxon>Magnoliopsida</taxon>
        <taxon>eudicotyledons</taxon>
        <taxon>Gunneridae</taxon>
        <taxon>Pentapetalae</taxon>
        <taxon>rosids</taxon>
        <taxon>malvids</taxon>
        <taxon>Sapindales</taxon>
        <taxon>Anacardiaceae</taxon>
        <taxon>Pistacia</taxon>
    </lineage>
</organism>
<comment type="caution">
    <text evidence="1">The sequence shown here is derived from an EMBL/GenBank/DDBJ whole genome shotgun (WGS) entry which is preliminary data.</text>
</comment>
<sequence length="1404" mass="158111">MMPICMDSYPHQRSQVPSGQCYSYDVIPPQMTVDQAKYLMMCGPWSNGSNCGHMTPCYACSNHGNFPVYYSFNLPTSHFTSSPCHHSCGHHPVFTAPYHVQYPFSPHHSMVQPRHEYDKEAQRDYHCCGCPNHICNQRSDRGVKIEEQEPDIARKNDSLVPINSKNNPYPVMWIPPEYMMKNYEYGRPLESEVADQKNASCNTKSHEDIKSSEKGPTVWNGWFPLDLNSLKPLMHDEDKERTDNQLKEDKMRQFPYPIIWMPSNDGKEEAQKDQRKMNGWFPIDTSGLKPLMKGEDEKGRQNQQVEDKRRQFPYPIIWVPSHSEQEQAEKKDKRDPNADSIAEEPLSSFKFIPVKPSEIDDSMNKSENKKNSGGQAKSSQTMENIPNQKLNSTKKVEVQRKEDNSDETKKVCDAPSKYAESVVTDNPTGTSVRRQLSPQKTSKLPPVSLRVEPLSRKKNGNGSSRSPSPPGSNKQSQEKAKDSPRPSASLCLKENTLQDTQARDGFMNKSKEVEPAEAERKVVDMADDKNCDKKNEDWRSGSQRENSVRLPVDSEKDISRKSSTKETEKDGYKFKEDKRVREGGDIVSEMATEVTKASHSAEAADGEGLKKIKNLSDVEAAMRIQSAYRGFEVRRMEPLKKLKQMATVREQVAEVRNRIQALESSSNLQKNDRERDVIGEMIMRLLLKLDTIQGLHPSLRDIRKALAKELITLQETLDLLVTKKSKEVTKVSIDPKIDAHTDVSMHEMQNKEAGIVENSVETSGDNSINMKEKDHSQLSQNAPREEKAANGVHDPIKTFKTEIEEKNGVKPSSEEIVGAPAAGDALHVDDNLRVNELRELPIELIEEHPAVSKLEEVKLTGKGENEIEDGEMESNMLSGPNLSTDVDNMMACEVEVDNKTAATKEPETNLLAELPLGVIEDEPAVSAFEEPETNLLAEHPLGVIEDEPVVSAFAEHEQTEAGKDETLCHGEAIDNVATNTTALMEEEDLVKVMVMEELPVNAVPEVEEIQPLSSIAEGVKSDEVAIVGERGQEMIDFDHVRSLYSAVKNVVTEESKEKREQIWEPEVNGKKEDDVLLDSQSEEAKCLIDEDKVEDELRCEFESTKEDAVVAAPTSQKSLDEKDIVMERDKKLIEENAKLREMMEKLMEAGKEQLTVISNLTGKVKDLERKLSKNKKHGTRRYRKTGTKLFNNSTKDRAASVAISIFTINGIRLQTRSQLQQFYCLRLPCLLVGSAHFLLAIQLNQMKNFKTRVEEFHSGKTGSTKLPSPDVFGKSIYNFFIGQNDFTSQLAAIGVSGVMKFLPDVINTIAWTIKLPHNSTDIDMYGCLLSYNKAVVDYNNMLKQTLDQMRKDLPKANLIYVDLHSIFLDLFRHPTAYGLTYGPKACCGLGGGAYNFDAGVFLWK</sequence>
<protein>
    <submittedName>
        <fullName evidence="1">Uncharacterized protein</fullName>
    </submittedName>
</protein>
<reference evidence="2" key="1">
    <citation type="journal article" date="2023" name="G3 (Bethesda)">
        <title>Genome assembly and association tests identify interacting loci associated with vigor, precocity, and sex in interspecific pistachio rootstocks.</title>
        <authorList>
            <person name="Palmer W."/>
            <person name="Jacygrad E."/>
            <person name="Sagayaradj S."/>
            <person name="Cavanaugh K."/>
            <person name="Han R."/>
            <person name="Bertier L."/>
            <person name="Beede B."/>
            <person name="Kafkas S."/>
            <person name="Golino D."/>
            <person name="Preece J."/>
            <person name="Michelmore R."/>
        </authorList>
    </citation>
    <scope>NUCLEOTIDE SEQUENCE [LARGE SCALE GENOMIC DNA]</scope>
</reference>
<dbReference type="EMBL" id="CM047736">
    <property type="protein sequence ID" value="KAJ0052106.1"/>
    <property type="molecule type" value="Genomic_DNA"/>
</dbReference>
<dbReference type="Proteomes" id="UP001163603">
    <property type="component" value="Chromosome 1"/>
</dbReference>